<evidence type="ECO:0000256" key="1">
    <source>
        <dbReference type="ARBA" id="ARBA00022598"/>
    </source>
</evidence>
<dbReference type="KEGG" id="emo:DM558_02495"/>
<dbReference type="GO" id="GO:0005524">
    <property type="term" value="F:ATP binding"/>
    <property type="evidence" value="ECO:0007669"/>
    <property type="project" value="UniProtKB-KW"/>
</dbReference>
<dbReference type="Gene3D" id="3.30.1490.330">
    <property type="match status" value="1"/>
</dbReference>
<feature type="domain" description="Glutathionylspermidine synthase pre-ATP-grasp-like" evidence="6">
    <location>
        <begin position="12"/>
        <end position="383"/>
    </location>
</feature>
<dbReference type="Proteomes" id="UP000273143">
    <property type="component" value="Chromosome"/>
</dbReference>
<evidence type="ECO:0000259" key="6">
    <source>
        <dbReference type="Pfam" id="PF03738"/>
    </source>
</evidence>
<dbReference type="Pfam" id="PF03738">
    <property type="entry name" value="GSP_synth"/>
    <property type="match status" value="1"/>
</dbReference>
<dbReference type="GO" id="GO:0046872">
    <property type="term" value="F:metal ion binding"/>
    <property type="evidence" value="ECO:0007669"/>
    <property type="project" value="UniProtKB-KW"/>
</dbReference>
<dbReference type="RefSeq" id="WP_127161897.1">
    <property type="nucleotide sequence ID" value="NZ_CP029822.1"/>
</dbReference>
<dbReference type="SUPFAM" id="SSF52440">
    <property type="entry name" value="PreATP-grasp domain"/>
    <property type="match status" value="1"/>
</dbReference>
<dbReference type="AlphaFoldDB" id="A0A3Q9JHP2"/>
<accession>A0A3Q9JHP2</accession>
<dbReference type="InterPro" id="IPR005494">
    <property type="entry name" value="GSPS_pre-ATP-grasp-like_dom"/>
</dbReference>
<keyword evidence="5" id="KW-0460">Magnesium</keyword>
<keyword evidence="2" id="KW-0479">Metal-binding</keyword>
<dbReference type="SUPFAM" id="SSF56059">
    <property type="entry name" value="Glutathione synthetase ATP-binding domain-like"/>
    <property type="match status" value="1"/>
</dbReference>
<evidence type="ECO:0000256" key="3">
    <source>
        <dbReference type="ARBA" id="ARBA00022741"/>
    </source>
</evidence>
<protein>
    <submittedName>
        <fullName evidence="7">Glutathionylspermidine synthase family protein</fullName>
    </submittedName>
</protein>
<gene>
    <name evidence="7" type="ORF">DM558_02495</name>
</gene>
<evidence type="ECO:0000256" key="2">
    <source>
        <dbReference type="ARBA" id="ARBA00022723"/>
    </source>
</evidence>
<dbReference type="InterPro" id="IPR016185">
    <property type="entry name" value="PreATP-grasp_dom_sf"/>
</dbReference>
<organism evidence="7 8">
    <name type="scientific">Entomomonas moraniae</name>
    <dbReference type="NCBI Taxonomy" id="2213226"/>
    <lineage>
        <taxon>Bacteria</taxon>
        <taxon>Pseudomonadati</taxon>
        <taxon>Pseudomonadota</taxon>
        <taxon>Gammaproteobacteria</taxon>
        <taxon>Pseudomonadales</taxon>
        <taxon>Pseudomonadaceae</taxon>
        <taxon>Entomomonas</taxon>
    </lineage>
</organism>
<keyword evidence="1" id="KW-0436">Ligase</keyword>
<evidence type="ECO:0000313" key="8">
    <source>
        <dbReference type="Proteomes" id="UP000273143"/>
    </source>
</evidence>
<evidence type="ECO:0000313" key="7">
    <source>
        <dbReference type="EMBL" id="AZS49716.1"/>
    </source>
</evidence>
<reference evidence="8" key="1">
    <citation type="submission" date="2018-06" db="EMBL/GenBank/DDBJ databases">
        <title>Complete genome of Pseudomonas insecticola strain QZS01.</title>
        <authorList>
            <person name="Wang J."/>
            <person name="Su Q."/>
        </authorList>
    </citation>
    <scope>NUCLEOTIDE SEQUENCE [LARGE SCALE GENOMIC DNA]</scope>
    <source>
        <strain evidence="8">QZS01</strain>
    </source>
</reference>
<name>A0A3Q9JHP2_9GAMM</name>
<evidence type="ECO:0000256" key="4">
    <source>
        <dbReference type="ARBA" id="ARBA00022840"/>
    </source>
</evidence>
<keyword evidence="3" id="KW-0547">Nucleotide-binding</keyword>
<keyword evidence="4" id="KW-0067">ATP-binding</keyword>
<evidence type="ECO:0000256" key="5">
    <source>
        <dbReference type="ARBA" id="ARBA00022842"/>
    </source>
</evidence>
<proteinExistence type="predicted"/>
<dbReference type="GO" id="GO:0016874">
    <property type="term" value="F:ligase activity"/>
    <property type="evidence" value="ECO:0007669"/>
    <property type="project" value="UniProtKB-KW"/>
</dbReference>
<dbReference type="EMBL" id="CP029822">
    <property type="protein sequence ID" value="AZS49716.1"/>
    <property type="molecule type" value="Genomic_DNA"/>
</dbReference>
<sequence length="385" mass="44049">MKRVISSPRENWQGIAESLGFSFHSIGGAPYWDETAYYQFTLQQIEQDLEKPTEELHEMCMSLVADAVKDELLLKRLAIPEDYWQYIADTWKNGSPHLYGRMDFSYDGRSAAKLLELNYDTPTSLYESAFFQLVWLEQQIAADQLPHHSDQFNSIQEKLTLAFQLNNFAQPFYFSAVGDSEEDQGTIAYFRDIAEGVGLVTRNINVEDIGLNKQGLFVDLDDEPIKTLFKLYPWEFMFEDDFGKAIMSSQTCFVEPAWKAILSNKGILALLWEKFPNHPNLLPCFMDQDPTSKLPSGWVRKPFLSREGANVEICTHDAQRIEEDGPYINSPFVRQAFCPLPCFEKNYTLVGSWVVGDLAAGIGIREDDTLITKDTSRFLPHIILD</sequence>
<keyword evidence="8" id="KW-1185">Reference proteome</keyword>